<dbReference type="InterPro" id="IPR036052">
    <property type="entry name" value="TrpB-like_PALP_sf"/>
</dbReference>
<evidence type="ECO:0000259" key="7">
    <source>
        <dbReference type="Pfam" id="PF00291"/>
    </source>
</evidence>
<reference evidence="8" key="1">
    <citation type="submission" date="2021-01" db="EMBL/GenBank/DDBJ databases">
        <authorList>
            <person name="Corre E."/>
            <person name="Pelletier E."/>
            <person name="Niang G."/>
            <person name="Scheremetjew M."/>
            <person name="Finn R."/>
            <person name="Kale V."/>
            <person name="Holt S."/>
            <person name="Cochrane G."/>
            <person name="Meng A."/>
            <person name="Brown T."/>
            <person name="Cohen L."/>
        </authorList>
    </citation>
    <scope>NUCLEOTIDE SEQUENCE</scope>
    <source>
        <strain evidence="8">CCAC1681</strain>
    </source>
</reference>
<dbReference type="PROSITE" id="PS00165">
    <property type="entry name" value="DEHYDRATASE_SER_THR"/>
    <property type="match status" value="1"/>
</dbReference>
<dbReference type="GO" id="GO:0030170">
    <property type="term" value="F:pyridoxal phosphate binding"/>
    <property type="evidence" value="ECO:0007669"/>
    <property type="project" value="InterPro"/>
</dbReference>
<proteinExistence type="inferred from homology"/>
<keyword evidence="4" id="KW-0663">Pyridoxal phosphate</keyword>
<accession>A0A7S0CNV6</accession>
<dbReference type="InterPro" id="IPR050147">
    <property type="entry name" value="Ser/Thr_Dehydratase"/>
</dbReference>
<evidence type="ECO:0000313" key="8">
    <source>
        <dbReference type="EMBL" id="CAD8429246.1"/>
    </source>
</evidence>
<dbReference type="InterPro" id="IPR000634">
    <property type="entry name" value="Ser/Thr_deHydtase_PyrdxlP-BS"/>
</dbReference>
<dbReference type="EC" id="4.3.1.17" evidence="3"/>
<evidence type="ECO:0000256" key="4">
    <source>
        <dbReference type="ARBA" id="ARBA00022898"/>
    </source>
</evidence>
<feature type="domain" description="Tryptophan synthase beta chain-like PALP" evidence="7">
    <location>
        <begin position="2"/>
        <end position="311"/>
    </location>
</feature>
<name>A0A7S0CNV6_MICPS</name>
<dbReference type="Pfam" id="PF00291">
    <property type="entry name" value="PALP"/>
    <property type="match status" value="1"/>
</dbReference>
<sequence length="331" mass="34732">MSDLLGRDVYIKLDPFQPSGSFKLRGIGYTCQKALKHGARSFTSSSGGNAGLATAYAGAALGVPTTVVVPSTTPEFIRDRLAALGARVVVHGAQWSEANEEAVRRNEKDGGKLVHPFDDPDTWTGHATLVHETVADLAKAPRTMTKDAVSPSDDERTTKIAAIVTCVGGGGLLAGILQGLRETGLSEHTRVVAAETLGADSMTTSLEAGKVVTLPGITSVAKSLGAAAPSSTVFTMAYELYDRDEKSRLVMPLRVTDHDAVNACLRFADDHRVLVEPACGAALAAVYGGQKKAETWLKGLKDGPVVVEVCGGAIVDRGVLEAYAKQFGIEE</sequence>
<dbReference type="InterPro" id="IPR001926">
    <property type="entry name" value="TrpB-like_PALP"/>
</dbReference>
<comment type="cofactor">
    <cofactor evidence="1">
        <name>pyridoxal 5'-phosphate</name>
        <dbReference type="ChEBI" id="CHEBI:597326"/>
    </cofactor>
</comment>
<dbReference type="GO" id="GO:0009097">
    <property type="term" value="P:isoleucine biosynthetic process"/>
    <property type="evidence" value="ECO:0007669"/>
    <property type="project" value="TreeGrafter"/>
</dbReference>
<comment type="catalytic activity">
    <reaction evidence="6">
        <text>L-serine = pyruvate + NH4(+)</text>
        <dbReference type="Rhea" id="RHEA:19169"/>
        <dbReference type="ChEBI" id="CHEBI:15361"/>
        <dbReference type="ChEBI" id="CHEBI:28938"/>
        <dbReference type="ChEBI" id="CHEBI:33384"/>
        <dbReference type="EC" id="4.3.1.17"/>
    </reaction>
</comment>
<evidence type="ECO:0000256" key="1">
    <source>
        <dbReference type="ARBA" id="ARBA00001933"/>
    </source>
</evidence>
<dbReference type="GO" id="GO:0006567">
    <property type="term" value="P:L-threonine catabolic process"/>
    <property type="evidence" value="ECO:0007669"/>
    <property type="project" value="TreeGrafter"/>
</dbReference>
<dbReference type="PANTHER" id="PTHR48078">
    <property type="entry name" value="THREONINE DEHYDRATASE, MITOCHONDRIAL-RELATED"/>
    <property type="match status" value="1"/>
</dbReference>
<evidence type="ECO:0000256" key="3">
    <source>
        <dbReference type="ARBA" id="ARBA00012093"/>
    </source>
</evidence>
<protein>
    <recommendedName>
        <fullName evidence="3">L-serine ammonia-lyase</fullName>
        <ecNumber evidence="3">4.3.1.17</ecNumber>
    </recommendedName>
</protein>
<organism evidence="8">
    <name type="scientific">Micromonas pusilla</name>
    <name type="common">Picoplanktonic green alga</name>
    <name type="synonym">Chromulina pusilla</name>
    <dbReference type="NCBI Taxonomy" id="38833"/>
    <lineage>
        <taxon>Eukaryota</taxon>
        <taxon>Viridiplantae</taxon>
        <taxon>Chlorophyta</taxon>
        <taxon>Mamiellophyceae</taxon>
        <taxon>Mamiellales</taxon>
        <taxon>Mamiellaceae</taxon>
        <taxon>Micromonas</taxon>
    </lineage>
</organism>
<dbReference type="GO" id="GO:0006565">
    <property type="term" value="P:L-serine catabolic process"/>
    <property type="evidence" value="ECO:0007669"/>
    <property type="project" value="TreeGrafter"/>
</dbReference>
<comment type="similarity">
    <text evidence="2">Belongs to the serine/threonine dehydratase family.</text>
</comment>
<dbReference type="GO" id="GO:0004794">
    <property type="term" value="F:threonine deaminase activity"/>
    <property type="evidence" value="ECO:0007669"/>
    <property type="project" value="TreeGrafter"/>
</dbReference>
<dbReference type="SUPFAM" id="SSF53686">
    <property type="entry name" value="Tryptophan synthase beta subunit-like PLP-dependent enzymes"/>
    <property type="match status" value="1"/>
</dbReference>
<dbReference type="EMBL" id="HBEN01000337">
    <property type="protein sequence ID" value="CAD8429246.1"/>
    <property type="molecule type" value="Transcribed_RNA"/>
</dbReference>
<keyword evidence="5" id="KW-0456">Lyase</keyword>
<dbReference type="AlphaFoldDB" id="A0A7S0CNV6"/>
<dbReference type="GO" id="GO:0003941">
    <property type="term" value="F:L-serine ammonia-lyase activity"/>
    <property type="evidence" value="ECO:0007669"/>
    <property type="project" value="UniProtKB-EC"/>
</dbReference>
<dbReference type="Gene3D" id="3.40.50.1100">
    <property type="match status" value="2"/>
</dbReference>
<evidence type="ECO:0000256" key="2">
    <source>
        <dbReference type="ARBA" id="ARBA00010869"/>
    </source>
</evidence>
<gene>
    <name evidence="8" type="ORF">MSP1401_LOCUS291</name>
</gene>
<dbReference type="PANTHER" id="PTHR48078:SF2">
    <property type="entry name" value="CATABOLIC L-SERINE_THREONINE DEHYDRATASE"/>
    <property type="match status" value="1"/>
</dbReference>
<evidence type="ECO:0000256" key="5">
    <source>
        <dbReference type="ARBA" id="ARBA00023239"/>
    </source>
</evidence>
<evidence type="ECO:0000256" key="6">
    <source>
        <dbReference type="ARBA" id="ARBA00049406"/>
    </source>
</evidence>